<dbReference type="AlphaFoldDB" id="A0A3A8I0L9"/>
<dbReference type="GO" id="GO:0005975">
    <property type="term" value="P:carbohydrate metabolic process"/>
    <property type="evidence" value="ECO:0007669"/>
    <property type="project" value="InterPro"/>
</dbReference>
<dbReference type="InterPro" id="IPR008928">
    <property type="entry name" value="6-hairpin_glycosidase_sf"/>
</dbReference>
<comment type="caution">
    <text evidence="3">The sequence shown here is derived from an EMBL/GenBank/DDBJ whole genome shotgun (WGS) entry which is preliminary data.</text>
</comment>
<reference evidence="3 4" key="1">
    <citation type="submission" date="2020-05" db="EMBL/GenBank/DDBJ databases">
        <authorList>
            <person name="Whitworth D."/>
        </authorList>
    </citation>
    <scope>NUCLEOTIDE SEQUENCE [LARGE SCALE GENOMIC DNA]</scope>
    <source>
        <strain evidence="3 4">AB043B</strain>
    </source>
</reference>
<dbReference type="SUPFAM" id="SSF48208">
    <property type="entry name" value="Six-hairpin glycosidases"/>
    <property type="match status" value="1"/>
</dbReference>
<evidence type="ECO:0000313" key="4">
    <source>
        <dbReference type="Proteomes" id="UP000563426"/>
    </source>
</evidence>
<feature type="chain" id="PRO_5044076022" description="Alginate lyase domain-containing protein" evidence="2">
    <location>
        <begin position="31"/>
        <end position="410"/>
    </location>
</feature>
<evidence type="ECO:0000256" key="1">
    <source>
        <dbReference type="SAM" id="MobiDB-lite"/>
    </source>
</evidence>
<evidence type="ECO:0000256" key="2">
    <source>
        <dbReference type="SAM" id="SignalP"/>
    </source>
</evidence>
<gene>
    <name evidence="3" type="ORF">HMI49_01760</name>
</gene>
<dbReference type="OrthoDB" id="3279596at2"/>
<keyword evidence="2" id="KW-0732">Signal</keyword>
<feature type="region of interest" description="Disordered" evidence="1">
    <location>
        <begin position="41"/>
        <end position="63"/>
    </location>
</feature>
<evidence type="ECO:0008006" key="5">
    <source>
        <dbReference type="Google" id="ProtNLM"/>
    </source>
</evidence>
<evidence type="ECO:0000313" key="3">
    <source>
        <dbReference type="EMBL" id="NOK31928.1"/>
    </source>
</evidence>
<feature type="signal peptide" evidence="2">
    <location>
        <begin position="1"/>
        <end position="30"/>
    </location>
</feature>
<accession>A0A3A8I0L9</accession>
<sequence>MSKPRCSCHSRLFHVPVLLLSLLLCSACEAVGRIETPEAQALPAAPSPSPLEEPLPSTPPAVPPAPAGLRSVASWEGMFVEEWGREHMQTFLPWSNSRDSWDFYNLAYGLDANTAMYRATGRRAYLDRALLYVNNLVASARVSSSLPRSQFKDGYLGWSSSLSDPSGQEVPLYESYCWRYVTRLLRVIRETPELYSSSAYRTQYDRLLAFTEKNIFEKWFTRGANDFVYRNRTHMAAHWAFIAMDLSRMTTDPELKARYLEVFDNINHGMPNFPSSLRAKLEPNPDHPAAWFWNDKWDSNAQPGQDVAHANNVLAFIVEAHDAGMEWTDSDIRRFVVTLNTIIWPAPKVYADFVDGTGQGDGWFNDGLMKLGRYDVNLQRRLEQHRVGQNSQFFANGALNVRLLSEQTLQ</sequence>
<dbReference type="EMBL" id="JABFJV010000005">
    <property type="protein sequence ID" value="NOK31928.1"/>
    <property type="molecule type" value="Genomic_DNA"/>
</dbReference>
<name>A0A3A8I0L9_9BACT</name>
<protein>
    <recommendedName>
        <fullName evidence="5">Alginate lyase domain-containing protein</fullName>
    </recommendedName>
</protein>
<dbReference type="Gene3D" id="1.50.10.10">
    <property type="match status" value="1"/>
</dbReference>
<proteinExistence type="predicted"/>
<feature type="compositionally biased region" description="Pro residues" evidence="1">
    <location>
        <begin position="45"/>
        <end position="63"/>
    </location>
</feature>
<keyword evidence="4" id="KW-1185">Reference proteome</keyword>
<dbReference type="InterPro" id="IPR012341">
    <property type="entry name" value="6hp_glycosidase-like_sf"/>
</dbReference>
<dbReference type="Proteomes" id="UP000563426">
    <property type="component" value="Unassembled WGS sequence"/>
</dbReference>
<organism evidence="3 4">
    <name type="scientific">Corallococcus exercitus</name>
    <dbReference type="NCBI Taxonomy" id="2316736"/>
    <lineage>
        <taxon>Bacteria</taxon>
        <taxon>Pseudomonadati</taxon>
        <taxon>Myxococcota</taxon>
        <taxon>Myxococcia</taxon>
        <taxon>Myxococcales</taxon>
        <taxon>Cystobacterineae</taxon>
        <taxon>Myxococcaceae</taxon>
        <taxon>Corallococcus</taxon>
    </lineage>
</organism>